<proteinExistence type="predicted"/>
<sequence length="99" mass="9995">MEPRGDGDGVGVSGDRAAATALGGAVAARAVMEPGGAAARAPSGVVAGRRDLAWARQMDLLHFSSPAPNPYPLSSPTPAVLRNDDGQRPSSPGCCLTRE</sequence>
<dbReference type="EMBL" id="CM000147">
    <property type="protein sequence ID" value="EEE50446.1"/>
    <property type="molecule type" value="Genomic_DNA"/>
</dbReference>
<evidence type="ECO:0000256" key="1">
    <source>
        <dbReference type="SAM" id="MobiDB-lite"/>
    </source>
</evidence>
<reference evidence="2" key="1">
    <citation type="journal article" date="2005" name="PLoS Biol.">
        <title>The genomes of Oryza sativa: a history of duplications.</title>
        <authorList>
            <person name="Yu J."/>
            <person name="Wang J."/>
            <person name="Lin W."/>
            <person name="Li S."/>
            <person name="Li H."/>
            <person name="Zhou J."/>
            <person name="Ni P."/>
            <person name="Dong W."/>
            <person name="Hu S."/>
            <person name="Zeng C."/>
            <person name="Zhang J."/>
            <person name="Zhang Y."/>
            <person name="Li R."/>
            <person name="Xu Z."/>
            <person name="Li S."/>
            <person name="Li X."/>
            <person name="Zheng H."/>
            <person name="Cong L."/>
            <person name="Lin L."/>
            <person name="Yin J."/>
            <person name="Geng J."/>
            <person name="Li G."/>
            <person name="Shi J."/>
            <person name="Liu J."/>
            <person name="Lv H."/>
            <person name="Li J."/>
            <person name="Wang J."/>
            <person name="Deng Y."/>
            <person name="Ran L."/>
            <person name="Shi X."/>
            <person name="Wang X."/>
            <person name="Wu Q."/>
            <person name="Li C."/>
            <person name="Ren X."/>
            <person name="Wang J."/>
            <person name="Wang X."/>
            <person name="Li D."/>
            <person name="Liu D."/>
            <person name="Zhang X."/>
            <person name="Ji Z."/>
            <person name="Zhao W."/>
            <person name="Sun Y."/>
            <person name="Zhang Z."/>
            <person name="Bao J."/>
            <person name="Han Y."/>
            <person name="Dong L."/>
            <person name="Ji J."/>
            <person name="Chen P."/>
            <person name="Wu S."/>
            <person name="Liu J."/>
            <person name="Xiao Y."/>
            <person name="Bu D."/>
            <person name="Tan J."/>
            <person name="Yang L."/>
            <person name="Ye C."/>
            <person name="Zhang J."/>
            <person name="Xu J."/>
            <person name="Zhou Y."/>
            <person name="Yu Y."/>
            <person name="Zhang B."/>
            <person name="Zhuang S."/>
            <person name="Wei H."/>
            <person name="Liu B."/>
            <person name="Lei M."/>
            <person name="Yu H."/>
            <person name="Li Y."/>
            <person name="Xu H."/>
            <person name="Wei S."/>
            <person name="He X."/>
            <person name="Fang L."/>
            <person name="Zhang Z."/>
            <person name="Zhang Y."/>
            <person name="Huang X."/>
            <person name="Su Z."/>
            <person name="Tong W."/>
            <person name="Li J."/>
            <person name="Tong Z."/>
            <person name="Li S."/>
            <person name="Ye J."/>
            <person name="Wang L."/>
            <person name="Fang L."/>
            <person name="Lei T."/>
            <person name="Chen C."/>
            <person name="Chen H."/>
            <person name="Xu Z."/>
            <person name="Li H."/>
            <person name="Huang H."/>
            <person name="Zhang F."/>
            <person name="Xu H."/>
            <person name="Li N."/>
            <person name="Zhao C."/>
            <person name="Li S."/>
            <person name="Dong L."/>
            <person name="Huang Y."/>
            <person name="Li L."/>
            <person name="Xi Y."/>
            <person name="Qi Q."/>
            <person name="Li W."/>
            <person name="Zhang B."/>
            <person name="Hu W."/>
            <person name="Zhang Y."/>
            <person name="Tian X."/>
            <person name="Jiao Y."/>
            <person name="Liang X."/>
            <person name="Jin J."/>
            <person name="Gao L."/>
            <person name="Zheng W."/>
            <person name="Hao B."/>
            <person name="Liu S."/>
            <person name="Wang W."/>
            <person name="Yuan L."/>
            <person name="Cao M."/>
            <person name="McDermott J."/>
            <person name="Samudrala R."/>
            <person name="Wang J."/>
            <person name="Wong G.K."/>
            <person name="Yang H."/>
        </authorList>
    </citation>
    <scope>NUCLEOTIDE SEQUENCE [LARGE SCALE GENOMIC DNA]</scope>
</reference>
<evidence type="ECO:0000313" key="2">
    <source>
        <dbReference type="EMBL" id="EEE50446.1"/>
    </source>
</evidence>
<feature type="region of interest" description="Disordered" evidence="1">
    <location>
        <begin position="63"/>
        <end position="99"/>
    </location>
</feature>
<gene>
    <name evidence="2" type="ORF">OsJ_30454</name>
</gene>
<dbReference type="Proteomes" id="UP000007752">
    <property type="component" value="Chromosome 10"/>
</dbReference>
<name>A0A8J8YAZ2_ORYSJ</name>
<dbReference type="AlphaFoldDB" id="A0A8J8YAZ2"/>
<reference evidence="2" key="2">
    <citation type="submission" date="2008-12" db="EMBL/GenBank/DDBJ databases">
        <title>Improved gene annotation of the rice (Oryza sativa) genomes.</title>
        <authorList>
            <person name="Wang J."/>
            <person name="Li R."/>
            <person name="Fan W."/>
            <person name="Huang Q."/>
            <person name="Zhang J."/>
            <person name="Zhou Y."/>
            <person name="Hu Y."/>
            <person name="Zi S."/>
            <person name="Li J."/>
            <person name="Ni P."/>
            <person name="Zheng H."/>
            <person name="Zhang Y."/>
            <person name="Zhao M."/>
            <person name="Hao Q."/>
            <person name="McDermott J."/>
            <person name="Samudrala R."/>
            <person name="Kristiansen K."/>
            <person name="Wong G.K.-S."/>
        </authorList>
    </citation>
    <scope>NUCLEOTIDE SEQUENCE</scope>
</reference>
<organism evidence="2">
    <name type="scientific">Oryza sativa subsp. japonica</name>
    <name type="common">Rice</name>
    <dbReference type="NCBI Taxonomy" id="39947"/>
    <lineage>
        <taxon>Eukaryota</taxon>
        <taxon>Viridiplantae</taxon>
        <taxon>Streptophyta</taxon>
        <taxon>Embryophyta</taxon>
        <taxon>Tracheophyta</taxon>
        <taxon>Spermatophyta</taxon>
        <taxon>Magnoliopsida</taxon>
        <taxon>Liliopsida</taxon>
        <taxon>Poales</taxon>
        <taxon>Poaceae</taxon>
        <taxon>BOP clade</taxon>
        <taxon>Oryzoideae</taxon>
        <taxon>Oryzeae</taxon>
        <taxon>Oryzinae</taxon>
        <taxon>Oryza</taxon>
        <taxon>Oryza sativa</taxon>
    </lineage>
</organism>
<protein>
    <submittedName>
        <fullName evidence="2">Uncharacterized protein</fullName>
    </submittedName>
</protein>
<accession>A0A8J8YAZ2</accession>